<dbReference type="Gene3D" id="3.40.50.300">
    <property type="entry name" value="P-loop containing nucleotide triphosphate hydrolases"/>
    <property type="match status" value="1"/>
</dbReference>
<dbReference type="InterPro" id="IPR025669">
    <property type="entry name" value="AAA_dom"/>
</dbReference>
<dbReference type="PANTHER" id="PTHR13696">
    <property type="entry name" value="P-LOOP CONTAINING NUCLEOSIDE TRIPHOSPHATE HYDROLASE"/>
    <property type="match status" value="1"/>
</dbReference>
<proteinExistence type="inferred from homology"/>
<sequence length="258" mass="28654">MYIDMTKIIATVNQSGGVGKTSLTHNLGYHLSQKHRVLLIDMDPQASLTAFMGLGGEKLTTEQNIYGAITERAPLHIWDNPIHGMYIIPTNKDLAGTEREIMQDMTVDNRMRLKLVLDDILDQFDYILIDCPPSLGLLSVMSLIAATHVIIPLQTQYKCYLGTSDLLGTIARIKKGGHQKLEIACIVPTMYDGRNLQDAGILEEVKKQVQGRIHITTPIPKSTAFPDATQAHVPLALYKKSHPAVKILQEIANYITEL</sequence>
<dbReference type="EMBL" id="ANNX02000078">
    <property type="protein sequence ID" value="KYC34519.1"/>
    <property type="molecule type" value="Genomic_DNA"/>
</dbReference>
<gene>
    <name evidence="3" type="ORF">WA1_50790</name>
</gene>
<keyword evidence="4" id="KW-1185">Reference proteome</keyword>
<dbReference type="AlphaFoldDB" id="A0A139WQ12"/>
<evidence type="ECO:0000256" key="1">
    <source>
        <dbReference type="ARBA" id="ARBA00006976"/>
    </source>
</evidence>
<dbReference type="Pfam" id="PF13614">
    <property type="entry name" value="AAA_31"/>
    <property type="match status" value="1"/>
</dbReference>
<evidence type="ECO:0000313" key="3">
    <source>
        <dbReference type="EMBL" id="KYC34519.1"/>
    </source>
</evidence>
<dbReference type="PANTHER" id="PTHR13696:SF52">
    <property type="entry name" value="PARA FAMILY PROTEIN CT_582"/>
    <property type="match status" value="1"/>
</dbReference>
<evidence type="ECO:0000313" key="4">
    <source>
        <dbReference type="Proteomes" id="UP000076925"/>
    </source>
</evidence>
<accession>A0A139WQ12</accession>
<comment type="similarity">
    <text evidence="1">Belongs to the ParA family.</text>
</comment>
<comment type="caution">
    <text evidence="3">The sequence shown here is derived from an EMBL/GenBank/DDBJ whole genome shotgun (WGS) entry which is preliminary data.</text>
</comment>
<reference evidence="3 4" key="1">
    <citation type="journal article" date="2013" name="Genome Biol. Evol.">
        <title>Genomes of Stigonematalean cyanobacteria (subsection V) and the evolution of oxygenic photosynthesis from prokaryotes to plastids.</title>
        <authorList>
            <person name="Dagan T."/>
            <person name="Roettger M."/>
            <person name="Stucken K."/>
            <person name="Landan G."/>
            <person name="Koch R."/>
            <person name="Major P."/>
            <person name="Gould S.B."/>
            <person name="Goremykin V.V."/>
            <person name="Rippka R."/>
            <person name="Tandeau de Marsac N."/>
            <person name="Gugger M."/>
            <person name="Lockhart P.J."/>
            <person name="Allen J.F."/>
            <person name="Brune I."/>
            <person name="Maus I."/>
            <person name="Puhler A."/>
            <person name="Martin W.F."/>
        </authorList>
    </citation>
    <scope>NUCLEOTIDE SEQUENCE [LARGE SCALE GENOMIC DNA]</scope>
    <source>
        <strain evidence="3 4">PCC 7110</strain>
    </source>
</reference>
<dbReference type="InterPro" id="IPR050678">
    <property type="entry name" value="DNA_Partitioning_ATPase"/>
</dbReference>
<dbReference type="InterPro" id="IPR027417">
    <property type="entry name" value="P-loop_NTPase"/>
</dbReference>
<dbReference type="Proteomes" id="UP000076925">
    <property type="component" value="Unassembled WGS sequence"/>
</dbReference>
<dbReference type="FunFam" id="3.40.50.300:FF:000285">
    <property type="entry name" value="Sporulation initiation inhibitor Soj"/>
    <property type="match status" value="1"/>
</dbReference>
<feature type="domain" description="AAA" evidence="2">
    <location>
        <begin position="6"/>
        <end position="183"/>
    </location>
</feature>
<protein>
    <submittedName>
        <fullName evidence="3">Chromosome partitioning protein ParA</fullName>
    </submittedName>
</protein>
<name>A0A139WQ12_9CYAN</name>
<organism evidence="3 4">
    <name type="scientific">Scytonema hofmannii PCC 7110</name>
    <dbReference type="NCBI Taxonomy" id="128403"/>
    <lineage>
        <taxon>Bacteria</taxon>
        <taxon>Bacillati</taxon>
        <taxon>Cyanobacteriota</taxon>
        <taxon>Cyanophyceae</taxon>
        <taxon>Nostocales</taxon>
        <taxon>Scytonemataceae</taxon>
        <taxon>Scytonema</taxon>
    </lineage>
</organism>
<dbReference type="STRING" id="128403.WA1_50790"/>
<evidence type="ECO:0000259" key="2">
    <source>
        <dbReference type="Pfam" id="PF13614"/>
    </source>
</evidence>
<dbReference type="CDD" id="cd02042">
    <property type="entry name" value="ParAB_family"/>
    <property type="match status" value="1"/>
</dbReference>
<dbReference type="SUPFAM" id="SSF52540">
    <property type="entry name" value="P-loop containing nucleoside triphosphate hydrolases"/>
    <property type="match status" value="1"/>
</dbReference>